<name>A0A175WGI5_9PEZI</name>
<reference evidence="2 3" key="1">
    <citation type="journal article" date="2016" name="Genome Announc.">
        <title>Genome Sequence of Madurella mycetomatis mm55, Isolated from a Human Mycetoma Case in Sudan.</title>
        <authorList>
            <person name="Smit S."/>
            <person name="Derks M.F."/>
            <person name="Bervoets S."/>
            <person name="Fahal A."/>
            <person name="van Leeuwen W."/>
            <person name="van Belkum A."/>
            <person name="van de Sande W.W."/>
        </authorList>
    </citation>
    <scope>NUCLEOTIDE SEQUENCE [LARGE SCALE GENOMIC DNA]</scope>
    <source>
        <strain evidence="3">mm55</strain>
    </source>
</reference>
<organism evidence="2 3">
    <name type="scientific">Madurella mycetomatis</name>
    <dbReference type="NCBI Taxonomy" id="100816"/>
    <lineage>
        <taxon>Eukaryota</taxon>
        <taxon>Fungi</taxon>
        <taxon>Dikarya</taxon>
        <taxon>Ascomycota</taxon>
        <taxon>Pezizomycotina</taxon>
        <taxon>Sordariomycetes</taxon>
        <taxon>Sordariomycetidae</taxon>
        <taxon>Sordariales</taxon>
        <taxon>Sordariales incertae sedis</taxon>
        <taxon>Madurella</taxon>
    </lineage>
</organism>
<dbReference type="Proteomes" id="UP000078237">
    <property type="component" value="Unassembled WGS sequence"/>
</dbReference>
<evidence type="ECO:0000313" key="3">
    <source>
        <dbReference type="Proteomes" id="UP000078237"/>
    </source>
</evidence>
<dbReference type="AlphaFoldDB" id="A0A175WGI5"/>
<proteinExistence type="predicted"/>
<keyword evidence="1" id="KW-0732">Signal</keyword>
<accession>A0A175WGI5</accession>
<feature type="signal peptide" evidence="1">
    <location>
        <begin position="1"/>
        <end position="19"/>
    </location>
</feature>
<sequence>MQFKNIIAVLAAGLSMVAAEIDSTTTSTQTLTKTVTITECNPTATNCPGRTETTTSTTTTWTFPLSNSTSTVGPTGSSSYILSSSRPIITGTSGQVIPTGSQTVPTTTGISTAGAGGLFIQPALLLGALGAGVALLA</sequence>
<feature type="chain" id="PRO_5008044026" evidence="1">
    <location>
        <begin position="20"/>
        <end position="137"/>
    </location>
</feature>
<evidence type="ECO:0000256" key="1">
    <source>
        <dbReference type="SAM" id="SignalP"/>
    </source>
</evidence>
<gene>
    <name evidence="2" type="ORF">MMYC01_200539</name>
</gene>
<dbReference type="EMBL" id="LCTW02000007">
    <property type="protein sequence ID" value="KXX82813.1"/>
    <property type="molecule type" value="Genomic_DNA"/>
</dbReference>
<evidence type="ECO:0000313" key="2">
    <source>
        <dbReference type="EMBL" id="KXX82813.1"/>
    </source>
</evidence>
<protein>
    <submittedName>
        <fullName evidence="2">Uncharacterized protein</fullName>
    </submittedName>
</protein>
<dbReference type="VEuPathDB" id="FungiDB:MMYC01_200539"/>
<keyword evidence="3" id="KW-1185">Reference proteome</keyword>
<comment type="caution">
    <text evidence="2">The sequence shown here is derived from an EMBL/GenBank/DDBJ whole genome shotgun (WGS) entry which is preliminary data.</text>
</comment>